<gene>
    <name evidence="1" type="ORF">theurythT_09490</name>
</gene>
<organism evidence="1 2">
    <name type="scientific">Thalassotalea eurytherma</name>
    <dbReference type="NCBI Taxonomy" id="1144278"/>
    <lineage>
        <taxon>Bacteria</taxon>
        <taxon>Pseudomonadati</taxon>
        <taxon>Pseudomonadota</taxon>
        <taxon>Gammaproteobacteria</taxon>
        <taxon>Alteromonadales</taxon>
        <taxon>Colwelliaceae</taxon>
        <taxon>Thalassotalea</taxon>
    </lineage>
</organism>
<comment type="caution">
    <text evidence="1">The sequence shown here is derived from an EMBL/GenBank/DDBJ whole genome shotgun (WGS) entry which is preliminary data.</text>
</comment>
<dbReference type="EMBL" id="BSSU01000004">
    <property type="protein sequence ID" value="GLX81497.1"/>
    <property type="molecule type" value="Genomic_DNA"/>
</dbReference>
<accession>A0ABQ6H3X3</accession>
<proteinExistence type="predicted"/>
<keyword evidence="2" id="KW-1185">Reference proteome</keyword>
<reference evidence="1 2" key="1">
    <citation type="submission" date="2023-03" db="EMBL/GenBank/DDBJ databases">
        <title>Draft genome sequence of Thalassotalea eurytherma JCM 18482T.</title>
        <authorList>
            <person name="Sawabe T."/>
        </authorList>
    </citation>
    <scope>NUCLEOTIDE SEQUENCE [LARGE SCALE GENOMIC DNA]</scope>
    <source>
        <strain evidence="1 2">JCM 18482</strain>
    </source>
</reference>
<evidence type="ECO:0000313" key="1">
    <source>
        <dbReference type="EMBL" id="GLX81497.1"/>
    </source>
</evidence>
<sequence>MNEYNVANLMNSSFCTDEKFFPSEEPITAVPLSIILRKLLVKEKQMLDVHIRQILEQVIWSALSLSIWDDSRLSR</sequence>
<dbReference type="Proteomes" id="UP001157133">
    <property type="component" value="Unassembled WGS sequence"/>
</dbReference>
<name>A0ABQ6H3X3_9GAMM</name>
<evidence type="ECO:0000313" key="2">
    <source>
        <dbReference type="Proteomes" id="UP001157133"/>
    </source>
</evidence>
<protein>
    <submittedName>
        <fullName evidence="1">Uncharacterized protein</fullName>
    </submittedName>
</protein>
<dbReference type="RefSeq" id="WP_284206832.1">
    <property type="nucleotide sequence ID" value="NZ_BSSU01000004.1"/>
</dbReference>